<evidence type="ECO:0000256" key="1">
    <source>
        <dbReference type="ARBA" id="ARBA00022679"/>
    </source>
</evidence>
<dbReference type="PANTHER" id="PTHR43877">
    <property type="entry name" value="AMINOALKYLPHOSPHONATE N-ACETYLTRANSFERASE-RELATED-RELATED"/>
    <property type="match status" value="1"/>
</dbReference>
<evidence type="ECO:0000313" key="4">
    <source>
        <dbReference type="EMBL" id="MFC3862737.1"/>
    </source>
</evidence>
<dbReference type="EC" id="2.3.-.-" evidence="4"/>
<comment type="caution">
    <text evidence="4">The sequence shown here is derived from an EMBL/GenBank/DDBJ whole genome shotgun (WGS) entry which is preliminary data.</text>
</comment>
<evidence type="ECO:0000256" key="2">
    <source>
        <dbReference type="ARBA" id="ARBA00023315"/>
    </source>
</evidence>
<proteinExistence type="predicted"/>
<feature type="domain" description="N-acetyltransferase" evidence="3">
    <location>
        <begin position="1"/>
        <end position="120"/>
    </location>
</feature>
<evidence type="ECO:0000259" key="3">
    <source>
        <dbReference type="PROSITE" id="PS51186"/>
    </source>
</evidence>
<gene>
    <name evidence="4" type="ORF">ACFOPQ_18380</name>
</gene>
<organism evidence="4 5">
    <name type="scientific">Deinococcus antarcticus</name>
    <dbReference type="NCBI Taxonomy" id="1298767"/>
    <lineage>
        <taxon>Bacteria</taxon>
        <taxon>Thermotogati</taxon>
        <taxon>Deinococcota</taxon>
        <taxon>Deinococci</taxon>
        <taxon>Deinococcales</taxon>
        <taxon>Deinococcaceae</taxon>
        <taxon>Deinococcus</taxon>
    </lineage>
</organism>
<name>A0ABV8ADY1_9DEIO</name>
<dbReference type="Gene3D" id="3.40.630.30">
    <property type="match status" value="1"/>
</dbReference>
<dbReference type="InterPro" id="IPR000182">
    <property type="entry name" value="GNAT_dom"/>
</dbReference>
<dbReference type="Pfam" id="PF13508">
    <property type="entry name" value="Acetyltransf_7"/>
    <property type="match status" value="1"/>
</dbReference>
<protein>
    <submittedName>
        <fullName evidence="4">GNAT family N-acetyltransferase</fullName>
        <ecNumber evidence="4">2.3.-.-</ecNumber>
    </submittedName>
</protein>
<accession>A0ABV8ADY1</accession>
<dbReference type="EMBL" id="JBHRZF010000213">
    <property type="protein sequence ID" value="MFC3862737.1"/>
    <property type="molecule type" value="Genomic_DNA"/>
</dbReference>
<keyword evidence="5" id="KW-1185">Reference proteome</keyword>
<evidence type="ECO:0000313" key="5">
    <source>
        <dbReference type="Proteomes" id="UP001595748"/>
    </source>
</evidence>
<dbReference type="SUPFAM" id="SSF55729">
    <property type="entry name" value="Acyl-CoA N-acyltransferases (Nat)"/>
    <property type="match status" value="1"/>
</dbReference>
<dbReference type="CDD" id="cd04301">
    <property type="entry name" value="NAT_SF"/>
    <property type="match status" value="1"/>
</dbReference>
<dbReference type="PROSITE" id="PS51186">
    <property type="entry name" value="GNAT"/>
    <property type="match status" value="1"/>
</dbReference>
<dbReference type="InterPro" id="IPR016181">
    <property type="entry name" value="Acyl_CoA_acyltransferase"/>
</dbReference>
<dbReference type="InterPro" id="IPR050832">
    <property type="entry name" value="Bact_Acetyltransf"/>
</dbReference>
<keyword evidence="2 4" id="KW-0012">Acyltransferase</keyword>
<dbReference type="GO" id="GO:0016746">
    <property type="term" value="F:acyltransferase activity"/>
    <property type="evidence" value="ECO:0007669"/>
    <property type="project" value="UniProtKB-KW"/>
</dbReference>
<reference evidence="5" key="1">
    <citation type="journal article" date="2019" name="Int. J. Syst. Evol. Microbiol.">
        <title>The Global Catalogue of Microorganisms (GCM) 10K type strain sequencing project: providing services to taxonomists for standard genome sequencing and annotation.</title>
        <authorList>
            <consortium name="The Broad Institute Genomics Platform"/>
            <consortium name="The Broad Institute Genome Sequencing Center for Infectious Disease"/>
            <person name="Wu L."/>
            <person name="Ma J."/>
        </authorList>
    </citation>
    <scope>NUCLEOTIDE SEQUENCE [LARGE SCALE GENOMIC DNA]</scope>
    <source>
        <strain evidence="5">CCTCC AB 2013263</strain>
    </source>
</reference>
<dbReference type="Proteomes" id="UP001595748">
    <property type="component" value="Unassembled WGS sequence"/>
</dbReference>
<sequence length="120" mass="13182">MDAAERPIYAGWVAGAVERGVYRGFFIEKEGEVVAGAGLVRLEWGPSRGDPQAYRARLVNVWTHPDWRRGLGRAVVQACLNAAQEQAVKVVNLSTTAMARPLYESLGFQASPAEMRLKLP</sequence>
<keyword evidence="1 4" id="KW-0808">Transferase</keyword>
<dbReference type="RefSeq" id="WP_380080677.1">
    <property type="nucleotide sequence ID" value="NZ_JBHRZF010000213.1"/>
</dbReference>